<name>A0A6V7UU04_MELEN</name>
<protein>
    <submittedName>
        <fullName evidence="1">Uncharacterized protein</fullName>
    </submittedName>
</protein>
<reference evidence="1 2" key="1">
    <citation type="submission" date="2020-08" db="EMBL/GenBank/DDBJ databases">
        <authorList>
            <person name="Koutsovoulos G."/>
            <person name="Danchin GJ E."/>
        </authorList>
    </citation>
    <scope>NUCLEOTIDE SEQUENCE [LARGE SCALE GENOMIC DNA]</scope>
</reference>
<comment type="caution">
    <text evidence="1">The sequence shown here is derived from an EMBL/GenBank/DDBJ whole genome shotgun (WGS) entry which is preliminary data.</text>
</comment>
<accession>A0A6V7UU04</accession>
<proteinExistence type="predicted"/>
<dbReference type="EMBL" id="CAJEWN010000105">
    <property type="protein sequence ID" value="CAD2164781.1"/>
    <property type="molecule type" value="Genomic_DNA"/>
</dbReference>
<evidence type="ECO:0000313" key="2">
    <source>
        <dbReference type="Proteomes" id="UP000580250"/>
    </source>
</evidence>
<organism evidence="1 2">
    <name type="scientific">Meloidogyne enterolobii</name>
    <name type="common">Root-knot nematode worm</name>
    <name type="synonym">Meloidogyne mayaguensis</name>
    <dbReference type="NCBI Taxonomy" id="390850"/>
    <lineage>
        <taxon>Eukaryota</taxon>
        <taxon>Metazoa</taxon>
        <taxon>Ecdysozoa</taxon>
        <taxon>Nematoda</taxon>
        <taxon>Chromadorea</taxon>
        <taxon>Rhabditida</taxon>
        <taxon>Tylenchina</taxon>
        <taxon>Tylenchomorpha</taxon>
        <taxon>Tylenchoidea</taxon>
        <taxon>Meloidogynidae</taxon>
        <taxon>Meloidogyninae</taxon>
        <taxon>Meloidogyne</taxon>
    </lineage>
</organism>
<gene>
    <name evidence="1" type="ORF">MENT_LOCUS16771</name>
</gene>
<dbReference type="AlphaFoldDB" id="A0A6V7UU04"/>
<sequence length="207" mass="23964">MVDFCLKLNYFKNDSSKNKLITFPLELLFEIINCLPFNLNWTNKRVSIIFDLFLLKTQNKWIVHITKISKLVHHFKGMIDCANIRLGVVKDKVDTYDTTALSTIKAIVVEFWSVNQSFYWLLCGHSKDFASFFFGILKKWIFLMELEIDVSFSVKGQVLKFLGILESLTKHILEVDESVYNAMGASQLDFVTGQMRIVLDKLGPHIQ</sequence>
<dbReference type="Proteomes" id="UP000580250">
    <property type="component" value="Unassembled WGS sequence"/>
</dbReference>
<evidence type="ECO:0000313" key="1">
    <source>
        <dbReference type="EMBL" id="CAD2164781.1"/>
    </source>
</evidence>